<evidence type="ECO:0000313" key="1">
    <source>
        <dbReference type="EMBL" id="RMB85070.1"/>
    </source>
</evidence>
<organism evidence="1 2">
    <name type="scientific">Streptomyces shenzhenensis</name>
    <dbReference type="NCBI Taxonomy" id="943815"/>
    <lineage>
        <taxon>Bacteria</taxon>
        <taxon>Bacillati</taxon>
        <taxon>Actinomycetota</taxon>
        <taxon>Actinomycetes</taxon>
        <taxon>Kitasatosporales</taxon>
        <taxon>Streptomycetaceae</taxon>
        <taxon>Streptomyces</taxon>
    </lineage>
</organism>
<evidence type="ECO:0000313" key="2">
    <source>
        <dbReference type="Proteomes" id="UP000270471"/>
    </source>
</evidence>
<dbReference type="AlphaFoldDB" id="A0A3M0IAL0"/>
<keyword evidence="2" id="KW-1185">Reference proteome</keyword>
<comment type="caution">
    <text evidence="1">The sequence shown here is derived from an EMBL/GenBank/DDBJ whole genome shotgun (WGS) entry which is preliminary data.</text>
</comment>
<gene>
    <name evidence="1" type="ORF">CTZ28_15770</name>
</gene>
<dbReference type="Proteomes" id="UP000270471">
    <property type="component" value="Unassembled WGS sequence"/>
</dbReference>
<name>A0A3M0IAL0_9ACTN</name>
<dbReference type="EMBL" id="PENI01000008">
    <property type="protein sequence ID" value="RMB85070.1"/>
    <property type="molecule type" value="Genomic_DNA"/>
</dbReference>
<accession>A0A3M0IAL0</accession>
<protein>
    <submittedName>
        <fullName evidence="1">Uncharacterized protein</fullName>
    </submittedName>
</protein>
<sequence length="66" mass="7196">MGWTEVCRLIPWTAPDGRLGHQPGSPLAREELPGVLPEAAAGEYPDGDWIGSLTLCLTQQGRQIPW</sequence>
<reference evidence="1 2" key="1">
    <citation type="submission" date="2017-11" db="EMBL/GenBank/DDBJ databases">
        <title>Draft genome of actinobacteria isolated from guarana (Paullinia cupana (Mart.) Ducke.</title>
        <authorList>
            <person name="Siqueira K.A."/>
            <person name="Liotti R.G."/>
            <person name="Mendes T.A.O."/>
            <person name="Soares M.A."/>
        </authorList>
    </citation>
    <scope>NUCLEOTIDE SEQUENCE [LARGE SCALE GENOMIC DNA]</scope>
    <source>
        <strain evidence="1 2">193</strain>
    </source>
</reference>
<proteinExistence type="predicted"/>